<keyword evidence="2" id="KW-0808">Transferase</keyword>
<dbReference type="EMBL" id="JBHTCF010000010">
    <property type="protein sequence ID" value="MFC7307097.1"/>
    <property type="molecule type" value="Genomic_DNA"/>
</dbReference>
<dbReference type="InterPro" id="IPR019845">
    <property type="entry name" value="Squalene/phytoene_synthase_CS"/>
</dbReference>
<sequence length="323" mass="36042">MIDEPATLTAAYERCRKLHAYHGRSFYLGTMLLPAWKRRHVSALYGFVRVADDLVDDMSLNLTGRQRMEAVQSWGGLLRAGLAGEPVDDPVLPAVVHTVRAFGIDPADLFLFVDAMAMDTAFAGYDTYEQLCGYMEGSAAAVGRAMTPIGEPSDLMAAREPGRQLGYAFQLTNFLRDVAEDLARGRVYLPAEDLKHFGVTQDDLAQAESPHRVRELIAFEVDRARAHYRAAEPGFDLFPPASRQAFRAAADLYGGILDEIERAGFNVLNRRVRVPRHRRAVLFARRLARAHLAHRRELRVPMPTISESAERIATPTPRLRAEG</sequence>
<comment type="pathway">
    <text evidence="1">Carotenoid biosynthesis; phytoene biosynthesis.</text>
</comment>
<dbReference type="SFLD" id="SFLDG01212">
    <property type="entry name" value="Phytoene_synthase_like"/>
    <property type="match status" value="1"/>
</dbReference>
<dbReference type="InterPro" id="IPR002060">
    <property type="entry name" value="Squ/phyt_synthse"/>
</dbReference>
<dbReference type="Pfam" id="PF00494">
    <property type="entry name" value="SQS_PSY"/>
    <property type="match status" value="1"/>
</dbReference>
<proteinExistence type="predicted"/>
<dbReference type="InterPro" id="IPR008949">
    <property type="entry name" value="Isoprenoid_synthase_dom_sf"/>
</dbReference>
<comment type="caution">
    <text evidence="3">The sequence shown here is derived from an EMBL/GenBank/DDBJ whole genome shotgun (WGS) entry which is preliminary data.</text>
</comment>
<dbReference type="PANTHER" id="PTHR31480">
    <property type="entry name" value="BIFUNCTIONAL LYCOPENE CYCLASE/PHYTOENE SYNTHASE"/>
    <property type="match status" value="1"/>
</dbReference>
<accession>A0ABW2JN03</accession>
<dbReference type="InterPro" id="IPR044843">
    <property type="entry name" value="Trans_IPPS_bact-type"/>
</dbReference>
<protein>
    <submittedName>
        <fullName evidence="3">Phytoene/squalene synthase family protein</fullName>
    </submittedName>
</protein>
<evidence type="ECO:0000256" key="2">
    <source>
        <dbReference type="ARBA" id="ARBA00022679"/>
    </source>
</evidence>
<evidence type="ECO:0000313" key="3">
    <source>
        <dbReference type="EMBL" id="MFC7307097.1"/>
    </source>
</evidence>
<evidence type="ECO:0000256" key="1">
    <source>
        <dbReference type="ARBA" id="ARBA00004684"/>
    </source>
</evidence>
<dbReference type="PROSITE" id="PS01045">
    <property type="entry name" value="SQUALEN_PHYTOEN_SYN_2"/>
    <property type="match status" value="1"/>
</dbReference>
<dbReference type="CDD" id="cd00683">
    <property type="entry name" value="Trans_IPPS_HH"/>
    <property type="match status" value="1"/>
</dbReference>
<reference evidence="4" key="1">
    <citation type="journal article" date="2019" name="Int. J. Syst. Evol. Microbiol.">
        <title>The Global Catalogue of Microorganisms (GCM) 10K type strain sequencing project: providing services to taxonomists for standard genome sequencing and annotation.</title>
        <authorList>
            <consortium name="The Broad Institute Genomics Platform"/>
            <consortium name="The Broad Institute Genome Sequencing Center for Infectious Disease"/>
            <person name="Wu L."/>
            <person name="Ma J."/>
        </authorList>
    </citation>
    <scope>NUCLEOTIDE SEQUENCE [LARGE SCALE GENOMIC DNA]</scope>
    <source>
        <strain evidence="4">SYNS20</strain>
    </source>
</reference>
<evidence type="ECO:0000313" key="4">
    <source>
        <dbReference type="Proteomes" id="UP001596523"/>
    </source>
</evidence>
<gene>
    <name evidence="3" type="ORF">ACFQVC_23070</name>
</gene>
<name>A0ABW2JN03_9ACTN</name>
<dbReference type="SFLD" id="SFLDG01018">
    <property type="entry name" value="Squalene/Phytoene_Synthase_Lik"/>
    <property type="match status" value="1"/>
</dbReference>
<dbReference type="SUPFAM" id="SSF48576">
    <property type="entry name" value="Terpenoid synthases"/>
    <property type="match status" value="1"/>
</dbReference>
<dbReference type="Proteomes" id="UP001596523">
    <property type="component" value="Unassembled WGS sequence"/>
</dbReference>
<dbReference type="InterPro" id="IPR033904">
    <property type="entry name" value="Trans_IPPS_HH"/>
</dbReference>
<dbReference type="SFLD" id="SFLDS00005">
    <property type="entry name" value="Isoprenoid_Synthase_Type_I"/>
    <property type="match status" value="1"/>
</dbReference>
<organism evidence="3 4">
    <name type="scientific">Streptomyces monticola</name>
    <dbReference type="NCBI Taxonomy" id="2666263"/>
    <lineage>
        <taxon>Bacteria</taxon>
        <taxon>Bacillati</taxon>
        <taxon>Actinomycetota</taxon>
        <taxon>Actinomycetes</taxon>
        <taxon>Kitasatosporales</taxon>
        <taxon>Streptomycetaceae</taxon>
        <taxon>Streptomyces</taxon>
    </lineage>
</organism>
<dbReference type="Gene3D" id="1.10.600.10">
    <property type="entry name" value="Farnesyl Diphosphate Synthase"/>
    <property type="match status" value="1"/>
</dbReference>
<keyword evidence="4" id="KW-1185">Reference proteome</keyword>
<dbReference type="RefSeq" id="WP_381833423.1">
    <property type="nucleotide sequence ID" value="NZ_JBHTCF010000010.1"/>
</dbReference>